<protein>
    <submittedName>
        <fullName evidence="1">Uncharacterized protein</fullName>
    </submittedName>
</protein>
<accession>A0A2P8HB10</accession>
<evidence type="ECO:0000313" key="1">
    <source>
        <dbReference type="EMBL" id="PSL43404.1"/>
    </source>
</evidence>
<keyword evidence="2" id="KW-1185">Reference proteome</keyword>
<comment type="caution">
    <text evidence="1">The sequence shown here is derived from an EMBL/GenBank/DDBJ whole genome shotgun (WGS) entry which is preliminary data.</text>
</comment>
<name>A0A2P8HB10_CHINA</name>
<organism evidence="1 2">
    <name type="scientific">Chitinophaga niastensis</name>
    <dbReference type="NCBI Taxonomy" id="536980"/>
    <lineage>
        <taxon>Bacteria</taxon>
        <taxon>Pseudomonadati</taxon>
        <taxon>Bacteroidota</taxon>
        <taxon>Chitinophagia</taxon>
        <taxon>Chitinophagales</taxon>
        <taxon>Chitinophagaceae</taxon>
        <taxon>Chitinophaga</taxon>
    </lineage>
</organism>
<evidence type="ECO:0000313" key="2">
    <source>
        <dbReference type="Proteomes" id="UP000240971"/>
    </source>
</evidence>
<reference evidence="1 2" key="1">
    <citation type="submission" date="2018-03" db="EMBL/GenBank/DDBJ databases">
        <title>Genomic Encyclopedia of Archaeal and Bacterial Type Strains, Phase II (KMG-II): from individual species to whole genera.</title>
        <authorList>
            <person name="Goeker M."/>
        </authorList>
    </citation>
    <scope>NUCLEOTIDE SEQUENCE [LARGE SCALE GENOMIC DNA]</scope>
    <source>
        <strain evidence="1 2">DSM 24859</strain>
    </source>
</reference>
<dbReference type="Proteomes" id="UP000240971">
    <property type="component" value="Unassembled WGS sequence"/>
</dbReference>
<gene>
    <name evidence="1" type="ORF">CLV51_10893</name>
</gene>
<sequence>MRIAGAGFTDFEARTLQSMNERFWFICRKRFSVVDINEFKRRFSEPEIDRQVTDNLVDMFFEDLIHRHRVVLLKDGIYQTFDKYGVPYKDSP</sequence>
<dbReference type="RefSeq" id="WP_106531009.1">
    <property type="nucleotide sequence ID" value="NZ_PYAW01000008.1"/>
</dbReference>
<dbReference type="AlphaFoldDB" id="A0A2P8HB10"/>
<dbReference type="EMBL" id="PYAW01000008">
    <property type="protein sequence ID" value="PSL43404.1"/>
    <property type="molecule type" value="Genomic_DNA"/>
</dbReference>
<proteinExistence type="predicted"/>